<feature type="domain" description="Amidase" evidence="2">
    <location>
        <begin position="26"/>
        <end position="449"/>
    </location>
</feature>
<evidence type="ECO:0000313" key="4">
    <source>
        <dbReference type="Proteomes" id="UP001519295"/>
    </source>
</evidence>
<dbReference type="InterPro" id="IPR000120">
    <property type="entry name" value="Amidase"/>
</dbReference>
<dbReference type="SUPFAM" id="SSF75304">
    <property type="entry name" value="Amidase signature (AS) enzymes"/>
    <property type="match status" value="1"/>
</dbReference>
<dbReference type="Pfam" id="PF01425">
    <property type="entry name" value="Amidase"/>
    <property type="match status" value="1"/>
</dbReference>
<evidence type="ECO:0000259" key="2">
    <source>
        <dbReference type="Pfam" id="PF01425"/>
    </source>
</evidence>
<dbReference type="PANTHER" id="PTHR11895">
    <property type="entry name" value="TRANSAMIDASE"/>
    <property type="match status" value="1"/>
</dbReference>
<comment type="similarity">
    <text evidence="1">Belongs to the amidase family.</text>
</comment>
<evidence type="ECO:0000313" key="3">
    <source>
        <dbReference type="EMBL" id="MBP2371627.1"/>
    </source>
</evidence>
<comment type="caution">
    <text evidence="3">The sequence shown here is derived from an EMBL/GenBank/DDBJ whole genome shotgun (WGS) entry which is preliminary data.</text>
</comment>
<accession>A0ABS4W5Z2</accession>
<gene>
    <name evidence="3" type="ORF">JOF36_007400</name>
</gene>
<keyword evidence="4" id="KW-1185">Reference proteome</keyword>
<sequence>MTTDLPLDNATALRVLVAAREVSPVEIVREALDRAKDVDADLNLFVTVTEELALASARAVEQAVMSGEDLGPLAGVPITVKDNLNVAGVPTRSGSTATPDAPVQADSPAVARARQAGACILGKTTTSEFAIKAVGQSPLTGITRNPWNPQRTTGGSSAGGAAAVAAGVVPLSVVTDGGGSTRIPASLCGVFGIKPQFGRVPYLPVSATPTLSHVGCVTFRVRDALLALRSVAGPDARDAAAPPIGPIGEISVSSRMPTLRVALCPDLGGARPRDDVRAAVDHAAGLLRDRWGCSVESVADVVGGDSSQIFYSEFLAGAGARLAPLLSGSREQLDPDVVSVLEHGANQTLTDYMEMQGRRHALRARVHELFERFDVLVTPTVPVTAFGASESCPAELGLTADDPFGWLPYTYPFNLTGNPAASIPCGTGGDGLPIGMQVVGRPYDEATVLTVAAAMESTAPWSRPADDLRKAAGHHPVG</sequence>
<dbReference type="PANTHER" id="PTHR11895:SF7">
    <property type="entry name" value="GLUTAMYL-TRNA(GLN) AMIDOTRANSFERASE SUBUNIT A, MITOCHONDRIAL"/>
    <property type="match status" value="1"/>
</dbReference>
<name>A0ABS4W5Z2_9PSEU</name>
<dbReference type="Gene3D" id="3.90.1300.10">
    <property type="entry name" value="Amidase signature (AS) domain"/>
    <property type="match status" value="1"/>
</dbReference>
<dbReference type="InterPro" id="IPR023631">
    <property type="entry name" value="Amidase_dom"/>
</dbReference>
<dbReference type="Proteomes" id="UP001519295">
    <property type="component" value="Unassembled WGS sequence"/>
</dbReference>
<organism evidence="3 4">
    <name type="scientific">Pseudonocardia parietis</name>
    <dbReference type="NCBI Taxonomy" id="570936"/>
    <lineage>
        <taxon>Bacteria</taxon>
        <taxon>Bacillati</taxon>
        <taxon>Actinomycetota</taxon>
        <taxon>Actinomycetes</taxon>
        <taxon>Pseudonocardiales</taxon>
        <taxon>Pseudonocardiaceae</taxon>
        <taxon>Pseudonocardia</taxon>
    </lineage>
</organism>
<dbReference type="EMBL" id="JAGINU010000004">
    <property type="protein sequence ID" value="MBP2371627.1"/>
    <property type="molecule type" value="Genomic_DNA"/>
</dbReference>
<proteinExistence type="inferred from homology"/>
<dbReference type="RefSeq" id="WP_210036768.1">
    <property type="nucleotide sequence ID" value="NZ_JAGINU010000004.1"/>
</dbReference>
<reference evidence="3 4" key="1">
    <citation type="submission" date="2021-03" db="EMBL/GenBank/DDBJ databases">
        <title>Sequencing the genomes of 1000 actinobacteria strains.</title>
        <authorList>
            <person name="Klenk H.-P."/>
        </authorList>
    </citation>
    <scope>NUCLEOTIDE SEQUENCE [LARGE SCALE GENOMIC DNA]</scope>
    <source>
        <strain evidence="3 4">DSM 45256</strain>
    </source>
</reference>
<protein>
    <submittedName>
        <fullName evidence="3">Asp-tRNA(Asn)/Glu-tRNA(Gln) amidotransferase A subunit family amidase</fullName>
    </submittedName>
</protein>
<dbReference type="InterPro" id="IPR036928">
    <property type="entry name" value="AS_sf"/>
</dbReference>
<evidence type="ECO:0000256" key="1">
    <source>
        <dbReference type="ARBA" id="ARBA00009199"/>
    </source>
</evidence>